<sequence length="226" mass="25583">VAEDTQYFDRGEMEVVHTMFRREFGHLPRLIREAVDAERIRIVADHFTLIADALHHHHRAEDELVWPLLKKRAGDCVEKRVQMMQAQHHELEFDLEWLCTGIRNWATNDPTLASLEPASEASRFVELLNEHMAAEEQLVVPLMEQHITAAEWDAMVERGAAASDPAALPLNLGMLLYEGDAEVVQRVLDRLPADLRDTVCGDAADSYAQYAQRVHGTTTPARSAEL</sequence>
<evidence type="ECO:0000313" key="3">
    <source>
        <dbReference type="Proteomes" id="UP000240988"/>
    </source>
</evidence>
<name>A0A2U3P0G0_9MYCO</name>
<evidence type="ECO:0000259" key="1">
    <source>
        <dbReference type="Pfam" id="PF01814"/>
    </source>
</evidence>
<feature type="domain" description="Hemerythrin-like" evidence="1">
    <location>
        <begin position="13"/>
        <end position="142"/>
    </location>
</feature>
<proteinExistence type="predicted"/>
<feature type="non-terminal residue" evidence="2">
    <location>
        <position position="1"/>
    </location>
</feature>
<gene>
    <name evidence="2" type="ORF">MRAB57_5102</name>
</gene>
<dbReference type="EMBL" id="FUFA01000005">
    <property type="protein sequence ID" value="SPM37259.1"/>
    <property type="molecule type" value="Genomic_DNA"/>
</dbReference>
<dbReference type="Pfam" id="PF01814">
    <property type="entry name" value="Hemerythrin"/>
    <property type="match status" value="1"/>
</dbReference>
<evidence type="ECO:0000313" key="2">
    <source>
        <dbReference type="EMBL" id="SPM37259.1"/>
    </source>
</evidence>
<dbReference type="Proteomes" id="UP000240988">
    <property type="component" value="Unassembled WGS sequence"/>
</dbReference>
<keyword evidence="3" id="KW-1185">Reference proteome</keyword>
<dbReference type="STRING" id="1841860.GCA_900157375_05105"/>
<dbReference type="Gene3D" id="1.20.120.520">
    <property type="entry name" value="nmb1532 protein domain like"/>
    <property type="match status" value="1"/>
</dbReference>
<organism evidence="2 3">
    <name type="scientific">Mycobacterium rhizamassiliense</name>
    <dbReference type="NCBI Taxonomy" id="1841860"/>
    <lineage>
        <taxon>Bacteria</taxon>
        <taxon>Bacillati</taxon>
        <taxon>Actinomycetota</taxon>
        <taxon>Actinomycetes</taxon>
        <taxon>Mycobacteriales</taxon>
        <taxon>Mycobacteriaceae</taxon>
        <taxon>Mycobacterium</taxon>
    </lineage>
</organism>
<dbReference type="CDD" id="cd12108">
    <property type="entry name" value="Hr-like"/>
    <property type="match status" value="1"/>
</dbReference>
<dbReference type="AlphaFoldDB" id="A0A2U3P0G0"/>
<accession>A0A2U3P0G0</accession>
<dbReference type="InterPro" id="IPR012312">
    <property type="entry name" value="Hemerythrin-like"/>
</dbReference>
<reference evidence="2 3" key="1">
    <citation type="submission" date="2017-01" db="EMBL/GenBank/DDBJ databases">
        <authorList>
            <consortium name="Urmite Genomes"/>
        </authorList>
    </citation>
    <scope>NUCLEOTIDE SEQUENCE [LARGE SCALE GENOMIC DNA]</scope>
    <source>
        <strain evidence="2 3">AB57</strain>
    </source>
</reference>
<protein>
    <recommendedName>
        <fullName evidence="1">Hemerythrin-like domain-containing protein</fullName>
    </recommendedName>
</protein>